<feature type="chain" id="PRO_5013202742" description="Cytochrome P450" evidence="10">
    <location>
        <begin position="21"/>
        <end position="483"/>
    </location>
</feature>
<dbReference type="InterPro" id="IPR002403">
    <property type="entry name" value="Cyt_P450_E_grp-IV"/>
</dbReference>
<dbReference type="InterPro" id="IPR001128">
    <property type="entry name" value="Cyt_P450"/>
</dbReference>
<evidence type="ECO:0000256" key="8">
    <source>
        <dbReference type="PIRSR" id="PIRSR602403-1"/>
    </source>
</evidence>
<dbReference type="PANTHER" id="PTHR46206">
    <property type="entry name" value="CYTOCHROME P450"/>
    <property type="match status" value="1"/>
</dbReference>
<evidence type="ECO:0000256" key="9">
    <source>
        <dbReference type="RuleBase" id="RU000461"/>
    </source>
</evidence>
<dbReference type="CDD" id="cd11041">
    <property type="entry name" value="CYP503A1-like"/>
    <property type="match status" value="1"/>
</dbReference>
<dbReference type="InterPro" id="IPR017972">
    <property type="entry name" value="Cyt_P450_CS"/>
</dbReference>
<dbReference type="GeneID" id="31003993"/>
<dbReference type="SUPFAM" id="SSF48264">
    <property type="entry name" value="Cytochrome P450"/>
    <property type="match status" value="1"/>
</dbReference>
<sequence>MNHQTVEAVLLFLCALSIWAWLIKPAIPPLQSLTRGREILHRIYRKQLRDNQVYVLRGVFGNSIVLPPSMLQWLTLQPESHLSAKAAQMDALNIPITFLRPEIGLDPVHEPLIRRNLTANLDSIAGDVWEEVGLALEDLWGQATDSWREVNLDDTVRRVVARAANRVFVGDTLCRDNDYIESSIRFVTRVSICGLLINLFPNWLKRPMGFVFKTPVQMAYSRCAKHLLPVFSDLTLTDPHLFTSWLVSNSVQYPRSSPERTPDFLSRRIMALNFAAIHTSTLTACNLLLDIFSHPPTVSLLRDESLASSARWGKTWKRARFNQMSRLDSALRESLRLWGLVPKAMSRKVMQPDGAILPDGQRLPQGTTVCISGWGLHHDEGIFPQPFEFVHDRFMRAEEEVKEQAEGVKKSAAAETNEHFVAWGIGKHACPGRFFAVDLIKIILAHVLVDYEVKFLGERPGNIWIEYNVLPPPSATLSIRRRV</sequence>
<evidence type="ECO:0000313" key="12">
    <source>
        <dbReference type="Proteomes" id="UP000214365"/>
    </source>
</evidence>
<feature type="signal peptide" evidence="10">
    <location>
        <begin position="1"/>
        <end position="20"/>
    </location>
</feature>
<dbReference type="Pfam" id="PF00067">
    <property type="entry name" value="p450"/>
    <property type="match status" value="1"/>
</dbReference>
<dbReference type="Proteomes" id="UP000214365">
    <property type="component" value="Unassembled WGS sequence"/>
</dbReference>
<keyword evidence="10" id="KW-0732">Signal</keyword>
<evidence type="ECO:0008006" key="13">
    <source>
        <dbReference type="Google" id="ProtNLM"/>
    </source>
</evidence>
<keyword evidence="6 8" id="KW-0408">Iron</keyword>
<evidence type="ECO:0000256" key="6">
    <source>
        <dbReference type="ARBA" id="ARBA00023004"/>
    </source>
</evidence>
<dbReference type="Gene3D" id="1.10.630.10">
    <property type="entry name" value="Cytochrome P450"/>
    <property type="match status" value="1"/>
</dbReference>
<dbReference type="GO" id="GO:0005506">
    <property type="term" value="F:iron ion binding"/>
    <property type="evidence" value="ECO:0007669"/>
    <property type="project" value="InterPro"/>
</dbReference>
<dbReference type="GO" id="GO:0020037">
    <property type="term" value="F:heme binding"/>
    <property type="evidence" value="ECO:0007669"/>
    <property type="project" value="InterPro"/>
</dbReference>
<dbReference type="PROSITE" id="PS00086">
    <property type="entry name" value="CYTOCHROME_P450"/>
    <property type="match status" value="1"/>
</dbReference>
<comment type="similarity">
    <text evidence="2 9">Belongs to the cytochrome P450 family.</text>
</comment>
<feature type="binding site" description="axial binding residue" evidence="8">
    <location>
        <position position="430"/>
    </location>
    <ligand>
        <name>heme</name>
        <dbReference type="ChEBI" id="CHEBI:30413"/>
    </ligand>
    <ligandPart>
        <name>Fe</name>
        <dbReference type="ChEBI" id="CHEBI:18248"/>
    </ligandPart>
</feature>
<evidence type="ECO:0000256" key="10">
    <source>
        <dbReference type="SAM" id="SignalP"/>
    </source>
</evidence>
<evidence type="ECO:0000256" key="4">
    <source>
        <dbReference type="ARBA" id="ARBA00022723"/>
    </source>
</evidence>
<reference evidence="11 12" key="1">
    <citation type="submission" date="2015-06" db="EMBL/GenBank/DDBJ databases">
        <title>Talaromyces atroroseus IBT 11181 draft genome.</title>
        <authorList>
            <person name="Rasmussen K.B."/>
            <person name="Rasmussen S."/>
            <person name="Petersen B."/>
            <person name="Sicheritz-Ponten T."/>
            <person name="Mortensen U.H."/>
            <person name="Thrane U."/>
        </authorList>
    </citation>
    <scope>NUCLEOTIDE SEQUENCE [LARGE SCALE GENOMIC DNA]</scope>
    <source>
        <strain evidence="11 12">IBT 11181</strain>
    </source>
</reference>
<keyword evidence="12" id="KW-1185">Reference proteome</keyword>
<accession>A0A1Q5Q8J0</accession>
<dbReference type="InterPro" id="IPR036396">
    <property type="entry name" value="Cyt_P450_sf"/>
</dbReference>
<evidence type="ECO:0000256" key="3">
    <source>
        <dbReference type="ARBA" id="ARBA00022617"/>
    </source>
</evidence>
<proteinExistence type="inferred from homology"/>
<evidence type="ECO:0000256" key="5">
    <source>
        <dbReference type="ARBA" id="ARBA00023002"/>
    </source>
</evidence>
<protein>
    <recommendedName>
        <fullName evidence="13">Cytochrome P450</fullName>
    </recommendedName>
</protein>
<organism evidence="11 12">
    <name type="scientific">Talaromyces atroroseus</name>
    <dbReference type="NCBI Taxonomy" id="1441469"/>
    <lineage>
        <taxon>Eukaryota</taxon>
        <taxon>Fungi</taxon>
        <taxon>Dikarya</taxon>
        <taxon>Ascomycota</taxon>
        <taxon>Pezizomycotina</taxon>
        <taxon>Eurotiomycetes</taxon>
        <taxon>Eurotiomycetidae</taxon>
        <taxon>Eurotiales</taxon>
        <taxon>Trichocomaceae</taxon>
        <taxon>Talaromyces</taxon>
        <taxon>Talaromyces sect. Trachyspermi</taxon>
    </lineage>
</organism>
<dbReference type="STRING" id="1441469.A0A1Q5Q8J0"/>
<keyword evidence="4 8" id="KW-0479">Metal-binding</keyword>
<evidence type="ECO:0000256" key="1">
    <source>
        <dbReference type="ARBA" id="ARBA00001971"/>
    </source>
</evidence>
<name>A0A1Q5Q8J0_TALAT</name>
<keyword evidence="3 8" id="KW-0349">Heme</keyword>
<dbReference type="PRINTS" id="PR00465">
    <property type="entry name" value="EP450IV"/>
</dbReference>
<evidence type="ECO:0000313" key="11">
    <source>
        <dbReference type="EMBL" id="OKL60382.1"/>
    </source>
</evidence>
<dbReference type="GO" id="GO:0004497">
    <property type="term" value="F:monooxygenase activity"/>
    <property type="evidence" value="ECO:0007669"/>
    <property type="project" value="UniProtKB-KW"/>
</dbReference>
<dbReference type="OrthoDB" id="1844152at2759"/>
<gene>
    <name evidence="11" type="ORF">UA08_04238</name>
</gene>
<comment type="caution">
    <text evidence="11">The sequence shown here is derived from an EMBL/GenBank/DDBJ whole genome shotgun (WGS) entry which is preliminary data.</text>
</comment>
<dbReference type="GO" id="GO:0016705">
    <property type="term" value="F:oxidoreductase activity, acting on paired donors, with incorporation or reduction of molecular oxygen"/>
    <property type="evidence" value="ECO:0007669"/>
    <property type="project" value="InterPro"/>
</dbReference>
<keyword evidence="7 9" id="KW-0503">Monooxygenase</keyword>
<dbReference type="RefSeq" id="XP_020120503.1">
    <property type="nucleotide sequence ID" value="XM_020266538.1"/>
</dbReference>
<evidence type="ECO:0000256" key="2">
    <source>
        <dbReference type="ARBA" id="ARBA00010617"/>
    </source>
</evidence>
<dbReference type="PANTHER" id="PTHR46206:SF1">
    <property type="entry name" value="P450, PUTATIVE (EUROFUNG)-RELATED"/>
    <property type="match status" value="1"/>
</dbReference>
<dbReference type="AlphaFoldDB" id="A0A1Q5Q8J0"/>
<comment type="cofactor">
    <cofactor evidence="1 8">
        <name>heme</name>
        <dbReference type="ChEBI" id="CHEBI:30413"/>
    </cofactor>
</comment>
<keyword evidence="5 9" id="KW-0560">Oxidoreductase</keyword>
<dbReference type="EMBL" id="LFMY01000005">
    <property type="protein sequence ID" value="OKL60382.1"/>
    <property type="molecule type" value="Genomic_DNA"/>
</dbReference>
<evidence type="ECO:0000256" key="7">
    <source>
        <dbReference type="ARBA" id="ARBA00023033"/>
    </source>
</evidence>